<dbReference type="InterPro" id="IPR050490">
    <property type="entry name" value="Bact_solute-bd_prot1"/>
</dbReference>
<feature type="chain" id="PRO_5037725583" evidence="2">
    <location>
        <begin position="21"/>
        <end position="526"/>
    </location>
</feature>
<accession>A0A927CFM0</accession>
<dbReference type="Proteomes" id="UP000632125">
    <property type="component" value="Unassembled WGS sequence"/>
</dbReference>
<dbReference type="RefSeq" id="WP_190857540.1">
    <property type="nucleotide sequence ID" value="NZ_JACXIY010000001.1"/>
</dbReference>
<dbReference type="EMBL" id="JACXIY010000001">
    <property type="protein sequence ID" value="MBD2867194.1"/>
    <property type="molecule type" value="Genomic_DNA"/>
</dbReference>
<reference evidence="3" key="1">
    <citation type="submission" date="2020-09" db="EMBL/GenBank/DDBJ databases">
        <title>A novel bacterium of genus Paenibacillus, isolated from South China Sea.</title>
        <authorList>
            <person name="Huang H."/>
            <person name="Mo K."/>
            <person name="Hu Y."/>
        </authorList>
    </citation>
    <scope>NUCLEOTIDE SEQUENCE</scope>
    <source>
        <strain evidence="3">IB182493</strain>
    </source>
</reference>
<proteinExistence type="predicted"/>
<dbReference type="SUPFAM" id="SSF53850">
    <property type="entry name" value="Periplasmic binding protein-like II"/>
    <property type="match status" value="1"/>
</dbReference>
<feature type="signal peptide" evidence="2">
    <location>
        <begin position="1"/>
        <end position="20"/>
    </location>
</feature>
<dbReference type="PANTHER" id="PTHR43649">
    <property type="entry name" value="ARABINOSE-BINDING PROTEIN-RELATED"/>
    <property type="match status" value="1"/>
</dbReference>
<protein>
    <submittedName>
        <fullName evidence="3">Extracellular solute-binding protein</fullName>
    </submittedName>
</protein>
<organism evidence="3 4">
    <name type="scientific">Paenibacillus arenilitoris</name>
    <dbReference type="NCBI Taxonomy" id="2772299"/>
    <lineage>
        <taxon>Bacteria</taxon>
        <taxon>Bacillati</taxon>
        <taxon>Bacillota</taxon>
        <taxon>Bacilli</taxon>
        <taxon>Bacillales</taxon>
        <taxon>Paenibacillaceae</taxon>
        <taxon>Paenibacillus</taxon>
    </lineage>
</organism>
<gene>
    <name evidence="3" type="ORF">IDH41_01295</name>
</gene>
<dbReference type="Gene3D" id="3.40.190.10">
    <property type="entry name" value="Periplasmic binding protein-like II"/>
    <property type="match status" value="2"/>
</dbReference>
<keyword evidence="1 2" id="KW-0732">Signal</keyword>
<keyword evidence="4" id="KW-1185">Reference proteome</keyword>
<evidence type="ECO:0000313" key="4">
    <source>
        <dbReference type="Proteomes" id="UP000632125"/>
    </source>
</evidence>
<comment type="caution">
    <text evidence="3">The sequence shown here is derived from an EMBL/GenBank/DDBJ whole genome shotgun (WGS) entry which is preliminary data.</text>
</comment>
<sequence length="526" mass="59176">MKKNVTFALISVSLASVVFAGCSGKDPVADPTASAPTDNFHATGFPIVEKPITLDIFNRQSNSNIPWDKMLVFREYEKMTNIKASFKNVPTAGFNEKRNLILNTKDLPDIFISANFTRLDAVKYGTSGMFIPLEGLIDQYAPNIKALFDQYPEIKQSLTAPDGHIYMLSDFVTLFSARTAKPWLNKKWLDELGLEVPKTTQELKNVLIAFRDQDPNRNGQKDEIPMSGENLGQIVSNINGAWGLENQMGNRINVQDDKVRYWPADDRYKQILQYLHELYKEKLLDNTLFTQQDTEYLTKTSEAKVGFFYKQATDTFSAVADQFIGIEPVAGPNGDRLHTQVQPIARSYGAFAITSANPYPAESIRWIDYFSGEEGSIFLRYGVEGQTFNYADGVPTYPDEVLKNEKGSAFAISQFAPWPGTAITHWINDKNSNAVNPPQVQEAAEKLEPYIPERILGAPLFDAATAKKVDTLLTDVNTYIDESSAKFVNGERSFDDWDNYVSTLNKMGLAEIEEIYQEAYDTTYKN</sequence>
<evidence type="ECO:0000256" key="2">
    <source>
        <dbReference type="SAM" id="SignalP"/>
    </source>
</evidence>
<evidence type="ECO:0000256" key="1">
    <source>
        <dbReference type="ARBA" id="ARBA00022729"/>
    </source>
</evidence>
<dbReference type="PANTHER" id="PTHR43649:SF33">
    <property type="entry name" value="POLYGALACTURONAN_RHAMNOGALACTURONAN-BINDING PROTEIN YTCQ"/>
    <property type="match status" value="1"/>
</dbReference>
<dbReference type="PROSITE" id="PS51257">
    <property type="entry name" value="PROKAR_LIPOPROTEIN"/>
    <property type="match status" value="1"/>
</dbReference>
<dbReference type="AlphaFoldDB" id="A0A927CFM0"/>
<evidence type="ECO:0000313" key="3">
    <source>
        <dbReference type="EMBL" id="MBD2867194.1"/>
    </source>
</evidence>
<name>A0A927CFM0_9BACL</name>